<dbReference type="PRINTS" id="PR00480">
    <property type="entry name" value="ASTACIN"/>
</dbReference>
<dbReference type="GO" id="GO:0008270">
    <property type="term" value="F:zinc ion binding"/>
    <property type="evidence" value="ECO:0007669"/>
    <property type="project" value="UniProtKB-UniRule"/>
</dbReference>
<dbReference type="Gene3D" id="3.40.390.10">
    <property type="entry name" value="Collagenase (Catalytic Domain)"/>
    <property type="match status" value="1"/>
</dbReference>
<keyword evidence="2 3" id="KW-0862">Zinc</keyword>
<feature type="binding site" evidence="2">
    <location>
        <position position="280"/>
    </location>
    <ligand>
        <name>Zn(2+)</name>
        <dbReference type="ChEBI" id="CHEBI:29105"/>
        <note>catalytic</note>
    </ligand>
</feature>
<keyword evidence="2 3" id="KW-0378">Hydrolase</keyword>
<name>A0A183C0X1_GLOPA</name>
<keyword evidence="2 3" id="KW-0482">Metalloprotease</keyword>
<feature type="binding site" evidence="2">
    <location>
        <position position="290"/>
    </location>
    <ligand>
        <name>Zn(2+)</name>
        <dbReference type="ChEBI" id="CHEBI:29105"/>
        <note>catalytic</note>
    </ligand>
</feature>
<keyword evidence="6" id="KW-1185">Reference proteome</keyword>
<evidence type="ECO:0000256" key="4">
    <source>
        <dbReference type="SAM" id="MobiDB-lite"/>
    </source>
</evidence>
<dbReference type="PANTHER" id="PTHR10127:SF827">
    <property type="entry name" value="ZINC METALLOPROTEINASE NAS-7"/>
    <property type="match status" value="1"/>
</dbReference>
<dbReference type="InterPro" id="IPR024079">
    <property type="entry name" value="MetalloPept_cat_dom_sf"/>
</dbReference>
<dbReference type="PANTHER" id="PTHR10127">
    <property type="entry name" value="DISCOIDIN, CUB, EGF, LAMININ , AND ZINC METALLOPROTEASE DOMAIN CONTAINING"/>
    <property type="match status" value="1"/>
</dbReference>
<dbReference type="Proteomes" id="UP000050741">
    <property type="component" value="Unassembled WGS sequence"/>
</dbReference>
<dbReference type="PROSITE" id="PS51864">
    <property type="entry name" value="ASTACIN"/>
    <property type="match status" value="1"/>
</dbReference>
<dbReference type="GO" id="GO:0004222">
    <property type="term" value="F:metalloendopeptidase activity"/>
    <property type="evidence" value="ECO:0007669"/>
    <property type="project" value="UniProtKB-UniRule"/>
</dbReference>
<dbReference type="InterPro" id="IPR006026">
    <property type="entry name" value="Peptidase_Metallo"/>
</dbReference>
<accession>A0A183C0X1</accession>
<evidence type="ECO:0000256" key="1">
    <source>
        <dbReference type="ARBA" id="ARBA00023157"/>
    </source>
</evidence>
<feature type="region of interest" description="Disordered" evidence="4">
    <location>
        <begin position="1"/>
        <end position="84"/>
    </location>
</feature>
<comment type="caution">
    <text evidence="2">Lacks conserved residue(s) required for the propagation of feature annotation.</text>
</comment>
<evidence type="ECO:0000259" key="5">
    <source>
        <dbReference type="PROSITE" id="PS51864"/>
    </source>
</evidence>
<organism evidence="6 7">
    <name type="scientific">Globodera pallida</name>
    <name type="common">Potato cyst nematode worm</name>
    <name type="synonym">Heterodera pallida</name>
    <dbReference type="NCBI Taxonomy" id="36090"/>
    <lineage>
        <taxon>Eukaryota</taxon>
        <taxon>Metazoa</taxon>
        <taxon>Ecdysozoa</taxon>
        <taxon>Nematoda</taxon>
        <taxon>Chromadorea</taxon>
        <taxon>Rhabditida</taxon>
        <taxon>Tylenchina</taxon>
        <taxon>Tylenchomorpha</taxon>
        <taxon>Tylenchoidea</taxon>
        <taxon>Heteroderidae</taxon>
        <taxon>Heteroderinae</taxon>
        <taxon>Globodera</taxon>
    </lineage>
</organism>
<evidence type="ECO:0000256" key="3">
    <source>
        <dbReference type="RuleBase" id="RU361183"/>
    </source>
</evidence>
<feature type="compositionally biased region" description="Basic and acidic residues" evidence="4">
    <location>
        <begin position="44"/>
        <end position="65"/>
    </location>
</feature>
<dbReference type="InterPro" id="IPR001506">
    <property type="entry name" value="Peptidase_M12A"/>
</dbReference>
<reference evidence="7" key="2">
    <citation type="submission" date="2016-06" db="UniProtKB">
        <authorList>
            <consortium name="WormBaseParasite"/>
        </authorList>
    </citation>
    <scope>IDENTIFICATION</scope>
</reference>
<dbReference type="CDD" id="cd04280">
    <property type="entry name" value="ZnMc_astacin_like"/>
    <property type="match status" value="1"/>
</dbReference>
<dbReference type="AlphaFoldDB" id="A0A183C0X1"/>
<keyword evidence="2 3" id="KW-0479">Metal-binding</keyword>
<dbReference type="InterPro" id="IPR034035">
    <property type="entry name" value="Astacin-like_dom"/>
</dbReference>
<keyword evidence="2 3" id="KW-0645">Protease</keyword>
<evidence type="ECO:0000313" key="6">
    <source>
        <dbReference type="Proteomes" id="UP000050741"/>
    </source>
</evidence>
<proteinExistence type="predicted"/>
<dbReference type="Pfam" id="PF01400">
    <property type="entry name" value="Astacin"/>
    <property type="match status" value="1"/>
</dbReference>
<dbReference type="GO" id="GO:0006508">
    <property type="term" value="P:proteolysis"/>
    <property type="evidence" value="ECO:0007669"/>
    <property type="project" value="UniProtKB-KW"/>
</dbReference>
<evidence type="ECO:0000256" key="2">
    <source>
        <dbReference type="PROSITE-ProRule" id="PRU01211"/>
    </source>
</evidence>
<comment type="cofactor">
    <cofactor evidence="2 3">
        <name>Zn(2+)</name>
        <dbReference type="ChEBI" id="CHEBI:29105"/>
    </cofactor>
    <text evidence="2 3">Binds 1 zinc ion per subunit.</text>
</comment>
<feature type="active site" evidence="2">
    <location>
        <position position="281"/>
    </location>
</feature>
<feature type="binding site" evidence="2">
    <location>
        <position position="284"/>
    </location>
    <ligand>
        <name>Zn(2+)</name>
        <dbReference type="ChEBI" id="CHEBI:29105"/>
        <note>catalytic</note>
    </ligand>
</feature>
<dbReference type="WBParaSite" id="GPLIN_000651400">
    <property type="protein sequence ID" value="GPLIN_000651400"/>
    <property type="gene ID" value="GPLIN_000651400"/>
</dbReference>
<keyword evidence="1" id="KW-1015">Disulfide bond</keyword>
<protein>
    <recommendedName>
        <fullName evidence="3">Metalloendopeptidase</fullName>
        <ecNumber evidence="3">3.4.24.-</ecNumber>
    </recommendedName>
</protein>
<feature type="domain" description="Peptidase M12A" evidence="5">
    <location>
        <begin position="207"/>
        <end position="374"/>
    </location>
</feature>
<dbReference type="SMART" id="SM00235">
    <property type="entry name" value="ZnMc"/>
    <property type="match status" value="1"/>
</dbReference>
<dbReference type="SUPFAM" id="SSF55486">
    <property type="entry name" value="Metalloproteases ('zincins'), catalytic domain"/>
    <property type="match status" value="1"/>
</dbReference>
<reference evidence="6" key="1">
    <citation type="submission" date="2014-05" db="EMBL/GenBank/DDBJ databases">
        <title>The genome and life-stage specific transcriptomes of Globodera pallida elucidate key aspects of plant parasitism by a cyst nematode.</title>
        <authorList>
            <person name="Cotton J.A."/>
            <person name="Lilley C.J."/>
            <person name="Jones L.M."/>
            <person name="Kikuchi T."/>
            <person name="Reid A.J."/>
            <person name="Thorpe P."/>
            <person name="Tsai I.J."/>
            <person name="Beasley H."/>
            <person name="Blok V."/>
            <person name="Cock P.J.A."/>
            <person name="Van den Akker S.E."/>
            <person name="Holroyd N."/>
            <person name="Hunt M."/>
            <person name="Mantelin S."/>
            <person name="Naghra H."/>
            <person name="Pain A."/>
            <person name="Palomares-Rius J.E."/>
            <person name="Zarowiecki M."/>
            <person name="Berriman M."/>
            <person name="Jones J.T."/>
            <person name="Urwin P.E."/>
        </authorList>
    </citation>
    <scope>NUCLEOTIDE SEQUENCE [LARGE SCALE GENOMIC DNA]</scope>
    <source>
        <strain evidence="6">Lindley</strain>
    </source>
</reference>
<dbReference type="EC" id="3.4.24.-" evidence="3"/>
<evidence type="ECO:0000313" key="7">
    <source>
        <dbReference type="WBParaSite" id="GPLIN_000651400"/>
    </source>
</evidence>
<sequence length="488" mass="54761">MLLLPPNYSQIQPKRWAGERRTKSAGGDGCGCCNLSKKVKVSQRRQEEEKEGEKGVAESKREERKGRKKRGRPPPPQNSAERPPLAAISIHLQSAASSEREVPFNFSAFCVSDTAVASTTTTTTRTRTKKTHNWRTQNLLSILLALVIVPFASANYDSLSITSLNEMDFSNAEKLPKEELYRELSQAEKRWIYQSDIRQNTKRSKRNGVSRPAKLWPNARIPYVISTHYSPHERALLAKAVKQYHDRTCVDGCFSEVGRTSGVQVLSLDNGCMDYSTIIHEIMHVVGFYHEHERWDRDYYIDIIWQNIDKSALDQFGKIDLSKTSYYGQPYDYRSILHYDSLAFSKNGFPTMLPKKADFSEIDLAKINRMYGCDAMALNPNSADIAVAVSVAGQNSAKAQIAPTFSGTKDGILPHAPPGHALFGDEKSNFDRGQGGRGQVCEDRITVCWWTQDRCHATNLQHIMRAGMPGFFGGHLQNVEGVRVGAQP</sequence>